<gene>
    <name evidence="8" type="ORF">EZMO1_1037</name>
</gene>
<evidence type="ECO:0000313" key="9">
    <source>
        <dbReference type="Proteomes" id="UP000071065"/>
    </source>
</evidence>
<name>A0A142B918_9GAMM</name>
<keyword evidence="6 7" id="KW-0472">Membrane</keyword>
<feature type="transmembrane region" description="Helical" evidence="7">
    <location>
        <begin position="300"/>
        <end position="318"/>
    </location>
</feature>
<evidence type="ECO:0000256" key="4">
    <source>
        <dbReference type="ARBA" id="ARBA00022692"/>
    </source>
</evidence>
<dbReference type="RefSeq" id="WP_051789808.1">
    <property type="nucleotide sequence ID" value="NZ_CP013251.1"/>
</dbReference>
<evidence type="ECO:0000313" key="8">
    <source>
        <dbReference type="EMBL" id="AMO55244.1"/>
    </source>
</evidence>
<sequence>MGYLPERFPALRGRTRWLARSLFVLMCLICLLTGVSSPVALMLGILLALLLGNPFLQLTQAATGILLKLSVVGLGFGMSIHQAVAASQDGFLLTVISIASTLGLGALLALRMGINRHAGQLIASGTAICGGSAIAAVAPVIKASHRDMSVALGVVFILNSIALLVFPVVGNWLLMTQEQFGLWAAIAIHDTSSVVGASVSYGEEALAIATTVKLGRALWIIPLSLLLAVVSGGSLRRISIPWFIGLFIVAMLINSFVPAVQGISADIVEWSKRGLVLTLFLIGSTMTRDLLTSVGLRPMLYGFSLWMVIALVSLGLILSNF</sequence>
<dbReference type="PATRIC" id="fig|570277.3.peg.1134"/>
<feature type="transmembrane region" description="Helical" evidence="7">
    <location>
        <begin position="118"/>
        <end position="138"/>
    </location>
</feature>
<keyword evidence="5 7" id="KW-1133">Transmembrane helix</keyword>
<organism evidence="8 9">
    <name type="scientific">Endozoicomonas montiporae CL-33</name>
    <dbReference type="NCBI Taxonomy" id="570277"/>
    <lineage>
        <taxon>Bacteria</taxon>
        <taxon>Pseudomonadati</taxon>
        <taxon>Pseudomonadota</taxon>
        <taxon>Gammaproteobacteria</taxon>
        <taxon>Oceanospirillales</taxon>
        <taxon>Endozoicomonadaceae</taxon>
        <taxon>Endozoicomonas</taxon>
    </lineage>
</organism>
<dbReference type="AlphaFoldDB" id="A0A142B918"/>
<protein>
    <recommendedName>
        <fullName evidence="10">Sulfate exporter family transporter</fullName>
    </recommendedName>
</protein>
<dbReference type="PANTHER" id="PTHR30106">
    <property type="entry name" value="INNER MEMBRANE PROTEIN YEIH-RELATED"/>
    <property type="match status" value="1"/>
</dbReference>
<dbReference type="STRING" id="570277.EZMO1_1037"/>
<feature type="transmembrane region" description="Helical" evidence="7">
    <location>
        <begin position="150"/>
        <end position="174"/>
    </location>
</feature>
<evidence type="ECO:0000256" key="3">
    <source>
        <dbReference type="ARBA" id="ARBA00022475"/>
    </source>
</evidence>
<feature type="transmembrane region" description="Helical" evidence="7">
    <location>
        <begin position="21"/>
        <end position="52"/>
    </location>
</feature>
<evidence type="ECO:0008006" key="10">
    <source>
        <dbReference type="Google" id="ProtNLM"/>
    </source>
</evidence>
<feature type="transmembrane region" description="Helical" evidence="7">
    <location>
        <begin position="240"/>
        <end position="263"/>
    </location>
</feature>
<dbReference type="EMBL" id="CP013251">
    <property type="protein sequence ID" value="AMO55244.1"/>
    <property type="molecule type" value="Genomic_DNA"/>
</dbReference>
<feature type="transmembrane region" description="Helical" evidence="7">
    <location>
        <begin position="214"/>
        <end position="234"/>
    </location>
</feature>
<dbReference type="OrthoDB" id="5393513at2"/>
<proteinExistence type="inferred from homology"/>
<evidence type="ECO:0000256" key="6">
    <source>
        <dbReference type="ARBA" id="ARBA00023136"/>
    </source>
</evidence>
<evidence type="ECO:0000256" key="1">
    <source>
        <dbReference type="ARBA" id="ARBA00004651"/>
    </source>
</evidence>
<dbReference type="PANTHER" id="PTHR30106:SF1">
    <property type="entry name" value="UPF0324 MEMBRANE PROTEIN FN0533"/>
    <property type="match status" value="1"/>
</dbReference>
<comment type="subcellular location">
    <subcellularLocation>
        <location evidence="1">Cell membrane</location>
        <topology evidence="1">Multi-pass membrane protein</topology>
    </subcellularLocation>
</comment>
<evidence type="ECO:0000256" key="7">
    <source>
        <dbReference type="SAM" id="Phobius"/>
    </source>
</evidence>
<keyword evidence="3" id="KW-1003">Cell membrane</keyword>
<keyword evidence="4 7" id="KW-0812">Transmembrane</keyword>
<dbReference type="Pfam" id="PF03601">
    <property type="entry name" value="Cons_hypoth698"/>
    <property type="match status" value="1"/>
</dbReference>
<dbReference type="KEGG" id="emp:EZMO1_1037"/>
<evidence type="ECO:0000256" key="2">
    <source>
        <dbReference type="ARBA" id="ARBA00007977"/>
    </source>
</evidence>
<evidence type="ECO:0000256" key="5">
    <source>
        <dbReference type="ARBA" id="ARBA00022989"/>
    </source>
</evidence>
<dbReference type="GO" id="GO:0005886">
    <property type="term" value="C:plasma membrane"/>
    <property type="evidence" value="ECO:0007669"/>
    <property type="project" value="UniProtKB-SubCell"/>
</dbReference>
<feature type="transmembrane region" description="Helical" evidence="7">
    <location>
        <begin position="90"/>
        <end position="112"/>
    </location>
</feature>
<dbReference type="Proteomes" id="UP000071065">
    <property type="component" value="Chromosome"/>
</dbReference>
<comment type="similarity">
    <text evidence="2">Belongs to the UPF0324 family.</text>
</comment>
<dbReference type="InterPro" id="IPR018383">
    <property type="entry name" value="UPF0324_pro"/>
</dbReference>
<reference evidence="8 9" key="1">
    <citation type="journal article" date="2016" name="Front. Microbiol.">
        <title>Genomic Insight into the Host-Endosymbiont Relationship of Endozoicomonas montiporae CL-33(T) with its Coral Host.</title>
        <authorList>
            <person name="Ding J.-Y."/>
            <person name="Shiu J.-H."/>
            <person name="Chen W.-M."/>
            <person name="Chiang Y.-R."/>
            <person name="Tang S.-L."/>
        </authorList>
    </citation>
    <scope>NUCLEOTIDE SEQUENCE [LARGE SCALE GENOMIC DNA]</scope>
    <source>
        <strain evidence="8 9">CL-33</strain>
    </source>
</reference>
<feature type="transmembrane region" description="Helical" evidence="7">
    <location>
        <begin position="58"/>
        <end position="78"/>
    </location>
</feature>
<accession>A0A142B918</accession>